<reference evidence="2" key="3">
    <citation type="submission" date="2024-03" db="EMBL/GenBank/DDBJ databases">
        <title>The Genome Sequence of Enterococcus sp. DIV0242b.</title>
        <authorList>
            <consortium name="The Broad Institute Genomics Platform"/>
            <consortium name="The Broad Institute Microbial Omics Core"/>
            <consortium name="The Broad Institute Genomic Center for Infectious Diseases"/>
            <person name="Earl A."/>
            <person name="Manson A."/>
            <person name="Gilmore M."/>
            <person name="Schwartman J."/>
            <person name="Shea T."/>
            <person name="Abouelleil A."/>
            <person name="Cao P."/>
            <person name="Chapman S."/>
            <person name="Cusick C."/>
            <person name="Young S."/>
            <person name="Neafsey D."/>
            <person name="Nusbaum C."/>
            <person name="Birren B."/>
        </authorList>
    </citation>
    <scope>NUCLEOTIDE SEQUENCE</scope>
    <source>
        <strain evidence="2">9E7_DIV0242</strain>
    </source>
</reference>
<dbReference type="EMBL" id="NGMM01000002">
    <property type="protein sequence ID" value="OTP17292.1"/>
    <property type="molecule type" value="Genomic_DNA"/>
</dbReference>
<evidence type="ECO:0000313" key="2">
    <source>
        <dbReference type="EMBL" id="WYJ90900.1"/>
    </source>
</evidence>
<dbReference type="EMBL" id="CP147247">
    <property type="protein sequence ID" value="WYJ90900.1"/>
    <property type="molecule type" value="Genomic_DNA"/>
</dbReference>
<dbReference type="Proteomes" id="UP000195141">
    <property type="component" value="Chromosome"/>
</dbReference>
<evidence type="ECO:0008006" key="4">
    <source>
        <dbReference type="Google" id="ProtNLM"/>
    </source>
</evidence>
<dbReference type="RefSeq" id="WP_086348530.1">
    <property type="nucleotide sequence ID" value="NZ_CP147247.1"/>
</dbReference>
<proteinExistence type="predicted"/>
<accession>A0A242K816</accession>
<reference evidence="2" key="2">
    <citation type="submission" date="2017-05" db="EMBL/GenBank/DDBJ databases">
        <authorList>
            <consortium name="The Broad Institute Genomics Platform"/>
            <consortium name="The Broad Institute Genomic Center for Infectious Diseases"/>
            <person name="Earl A."/>
            <person name="Manson A."/>
            <person name="Schwartman J."/>
            <person name="Gilmore M."/>
            <person name="Abouelleil A."/>
            <person name="Cao P."/>
            <person name="Chapman S."/>
            <person name="Cusick C."/>
            <person name="Shea T."/>
            <person name="Young S."/>
            <person name="Neafsey D."/>
            <person name="Nusbaum C."/>
            <person name="Birren B."/>
        </authorList>
    </citation>
    <scope>NUCLEOTIDE SEQUENCE</scope>
    <source>
        <strain evidence="2">9E7_DIV0242</strain>
    </source>
</reference>
<evidence type="ECO:0000313" key="3">
    <source>
        <dbReference type="Proteomes" id="UP000195141"/>
    </source>
</evidence>
<name>A0A242K816_9ENTE</name>
<dbReference type="AlphaFoldDB" id="A0A242K816"/>
<sequence>MGKIKGITIQLVDKVKVGVDPFDRPIYENQQIDVDNVLISPVSSDDVVNQQNLTGKKAVYTLAIPKTDTHEWEDKEVLFFGKRWRTFGIPLEGIEDLIPLDWNKKVMVERFE</sequence>
<protein>
    <recommendedName>
        <fullName evidence="4">Phage protein</fullName>
    </recommendedName>
</protein>
<gene>
    <name evidence="1" type="ORF">A5888_001430</name>
    <name evidence="2" type="ORF">A5888_002668</name>
</gene>
<evidence type="ECO:0000313" key="1">
    <source>
        <dbReference type="EMBL" id="OTP17292.1"/>
    </source>
</evidence>
<keyword evidence="3" id="KW-1185">Reference proteome</keyword>
<dbReference type="OrthoDB" id="1653637at2"/>
<reference evidence="1" key="1">
    <citation type="submission" date="2017-05" db="EMBL/GenBank/DDBJ databases">
        <title>The Genome Sequence of Enterococcus sp. 9E7_DIV0242.</title>
        <authorList>
            <consortium name="The Broad Institute Genomics Platform"/>
            <consortium name="The Broad Institute Genomic Center for Infectious Diseases"/>
            <person name="Earl A."/>
            <person name="Manson A."/>
            <person name="Schwartman J."/>
            <person name="Gilmore M."/>
            <person name="Abouelleil A."/>
            <person name="Cao P."/>
            <person name="Chapman S."/>
            <person name="Cusick C."/>
            <person name="Shea T."/>
            <person name="Young S."/>
            <person name="Neafsey D."/>
            <person name="Nusbaum C."/>
            <person name="Birren B."/>
        </authorList>
    </citation>
    <scope>NUCLEOTIDE SEQUENCE [LARGE SCALE GENOMIC DNA]</scope>
    <source>
        <strain evidence="1">9E7_DIV0242</strain>
    </source>
</reference>
<organism evidence="1">
    <name type="scientific">Candidatus Enterococcus clewellii</name>
    <dbReference type="NCBI Taxonomy" id="1834193"/>
    <lineage>
        <taxon>Bacteria</taxon>
        <taxon>Bacillati</taxon>
        <taxon>Bacillota</taxon>
        <taxon>Bacilli</taxon>
        <taxon>Lactobacillales</taxon>
        <taxon>Enterococcaceae</taxon>
        <taxon>Enterococcus</taxon>
    </lineage>
</organism>